<organism evidence="1">
    <name type="scientific">Candidatus Methanogaster sp. ANME-2c ERB4</name>
    <dbReference type="NCBI Taxonomy" id="2759911"/>
    <lineage>
        <taxon>Archaea</taxon>
        <taxon>Methanobacteriati</taxon>
        <taxon>Methanobacteriota</taxon>
        <taxon>Stenosarchaea group</taxon>
        <taxon>Methanomicrobia</taxon>
        <taxon>Methanosarcinales</taxon>
        <taxon>ANME-2 cluster</taxon>
        <taxon>Candidatus Methanogasteraceae</taxon>
        <taxon>Candidatus Methanogaster</taxon>
    </lineage>
</organism>
<proteinExistence type="predicted"/>
<gene>
    <name evidence="1" type="ORF">FLPANLNF_00022</name>
</gene>
<evidence type="ECO:0008006" key="2">
    <source>
        <dbReference type="Google" id="ProtNLM"/>
    </source>
</evidence>
<name>A0A7G9YHB9_9EURY</name>
<protein>
    <recommendedName>
        <fullName evidence="2">DUF4258 domain-containing protein</fullName>
    </recommendedName>
</protein>
<dbReference type="InterPro" id="IPR025354">
    <property type="entry name" value="DUF4258"/>
</dbReference>
<dbReference type="AlphaFoldDB" id="A0A7G9YHB9"/>
<evidence type="ECO:0000313" key="1">
    <source>
        <dbReference type="EMBL" id="QNO47403.1"/>
    </source>
</evidence>
<dbReference type="Pfam" id="PF14076">
    <property type="entry name" value="DUF4258"/>
    <property type="match status" value="1"/>
</dbReference>
<dbReference type="EMBL" id="MT631261">
    <property type="protein sequence ID" value="QNO47403.1"/>
    <property type="molecule type" value="Genomic_DNA"/>
</dbReference>
<accession>A0A7G9YHB9</accession>
<sequence>MLEQIKSAITKGRINITDHADEELAYEEILDEDLFHSVLYGEVIEDYADDKPFPSCLVYGRDRKGRPIHSVWAYSDAHDIAIAITGYIPEANRWIDYRTRRIKC</sequence>
<reference evidence="1" key="1">
    <citation type="submission" date="2020-06" db="EMBL/GenBank/DDBJ databases">
        <title>Unique genomic features of the anaerobic methanotrophic archaea.</title>
        <authorList>
            <person name="Chadwick G.L."/>
            <person name="Skennerton C.T."/>
            <person name="Laso-Perez R."/>
            <person name="Leu A.O."/>
            <person name="Speth D.R."/>
            <person name="Yu H."/>
            <person name="Morgan-Lang C."/>
            <person name="Hatzenpichler R."/>
            <person name="Goudeau D."/>
            <person name="Malmstrom R."/>
            <person name="Brazelton W.J."/>
            <person name="Woyke T."/>
            <person name="Hallam S.J."/>
            <person name="Tyson G.W."/>
            <person name="Wegener G."/>
            <person name="Boetius A."/>
            <person name="Orphan V."/>
        </authorList>
    </citation>
    <scope>NUCLEOTIDE SEQUENCE</scope>
</reference>